<dbReference type="AlphaFoldDB" id="A0A915Q683"/>
<reference evidence="14" key="1">
    <citation type="submission" date="2022-11" db="UniProtKB">
        <authorList>
            <consortium name="WormBaseParasite"/>
        </authorList>
    </citation>
    <scope>IDENTIFICATION</scope>
</reference>
<dbReference type="SMART" id="SM00219">
    <property type="entry name" value="TyrKc"/>
    <property type="match status" value="1"/>
</dbReference>
<evidence type="ECO:0000256" key="9">
    <source>
        <dbReference type="PROSITE-ProRule" id="PRU10141"/>
    </source>
</evidence>
<dbReference type="PROSITE" id="PS50001">
    <property type="entry name" value="SH2"/>
    <property type="match status" value="1"/>
</dbReference>
<keyword evidence="13" id="KW-1185">Reference proteome</keyword>
<keyword evidence="6 10" id="KW-0829">Tyrosine-protein kinase</keyword>
<dbReference type="GO" id="GO:0005524">
    <property type="term" value="F:ATP binding"/>
    <property type="evidence" value="ECO:0007669"/>
    <property type="project" value="UniProtKB-UniRule"/>
</dbReference>
<dbReference type="InterPro" id="IPR008266">
    <property type="entry name" value="Tyr_kinase_AS"/>
</dbReference>
<name>A0A915Q683_9BILA</name>
<dbReference type="SUPFAM" id="SSF55550">
    <property type="entry name" value="SH2 domain"/>
    <property type="match status" value="1"/>
</dbReference>
<evidence type="ECO:0000256" key="6">
    <source>
        <dbReference type="ARBA" id="ARBA00023137"/>
    </source>
</evidence>
<organism evidence="13 14">
    <name type="scientific">Setaria digitata</name>
    <dbReference type="NCBI Taxonomy" id="48799"/>
    <lineage>
        <taxon>Eukaryota</taxon>
        <taxon>Metazoa</taxon>
        <taxon>Ecdysozoa</taxon>
        <taxon>Nematoda</taxon>
        <taxon>Chromadorea</taxon>
        <taxon>Rhabditida</taxon>
        <taxon>Spirurina</taxon>
        <taxon>Spiruromorpha</taxon>
        <taxon>Filarioidea</taxon>
        <taxon>Setariidae</taxon>
        <taxon>Setaria</taxon>
    </lineage>
</organism>
<evidence type="ECO:0000313" key="13">
    <source>
        <dbReference type="Proteomes" id="UP000887581"/>
    </source>
</evidence>
<dbReference type="PRINTS" id="PR00109">
    <property type="entry name" value="TYRKINASE"/>
</dbReference>
<dbReference type="PANTHER" id="PTHR24418">
    <property type="entry name" value="TYROSINE-PROTEIN KINASE"/>
    <property type="match status" value="1"/>
</dbReference>
<dbReference type="InterPro" id="IPR017441">
    <property type="entry name" value="Protein_kinase_ATP_BS"/>
</dbReference>
<dbReference type="GO" id="GO:0004715">
    <property type="term" value="F:non-membrane spanning protein tyrosine kinase activity"/>
    <property type="evidence" value="ECO:0007669"/>
    <property type="project" value="UniProtKB-EC"/>
</dbReference>
<keyword evidence="2 9" id="KW-0547">Nucleotide-binding</keyword>
<evidence type="ECO:0000256" key="5">
    <source>
        <dbReference type="ARBA" id="ARBA00022999"/>
    </source>
</evidence>
<dbReference type="InterPro" id="IPR011009">
    <property type="entry name" value="Kinase-like_dom_sf"/>
</dbReference>
<keyword evidence="3 10" id="KW-0418">Kinase</keyword>
<evidence type="ECO:0000256" key="7">
    <source>
        <dbReference type="ARBA" id="ARBA00051245"/>
    </source>
</evidence>
<keyword evidence="5 8" id="KW-0727">SH2 domain</keyword>
<dbReference type="PROSITE" id="PS00107">
    <property type="entry name" value="PROTEIN_KINASE_ATP"/>
    <property type="match status" value="1"/>
</dbReference>
<accession>A0A915Q683</accession>
<evidence type="ECO:0000259" key="11">
    <source>
        <dbReference type="PROSITE" id="PS50001"/>
    </source>
</evidence>
<comment type="similarity">
    <text evidence="10">Belongs to the protein kinase superfamily. Tyr protein kinase family.</text>
</comment>
<evidence type="ECO:0000256" key="2">
    <source>
        <dbReference type="ARBA" id="ARBA00022741"/>
    </source>
</evidence>
<dbReference type="EC" id="2.7.10.2" evidence="10"/>
<protein>
    <recommendedName>
        <fullName evidence="10">Tyrosine-protein kinase</fullName>
        <ecNumber evidence="10">2.7.10.2</ecNumber>
    </recommendedName>
</protein>
<evidence type="ECO:0000256" key="4">
    <source>
        <dbReference type="ARBA" id="ARBA00022840"/>
    </source>
</evidence>
<feature type="domain" description="Protein kinase" evidence="12">
    <location>
        <begin position="344"/>
        <end position="596"/>
    </location>
</feature>
<dbReference type="InterPro" id="IPR000980">
    <property type="entry name" value="SH2"/>
</dbReference>
<proteinExistence type="inferred from homology"/>
<evidence type="ECO:0000313" key="14">
    <source>
        <dbReference type="WBParaSite" id="sdigi.contig9.g1002.t1"/>
    </source>
</evidence>
<dbReference type="CDD" id="cd09937">
    <property type="entry name" value="SH2_csk_like"/>
    <property type="match status" value="1"/>
</dbReference>
<dbReference type="InterPro" id="IPR035027">
    <property type="entry name" value="Csk-like_SH2"/>
</dbReference>
<dbReference type="InterPro" id="IPR000719">
    <property type="entry name" value="Prot_kinase_dom"/>
</dbReference>
<feature type="binding site" evidence="9">
    <location>
        <position position="371"/>
    </location>
    <ligand>
        <name>ATP</name>
        <dbReference type="ChEBI" id="CHEBI:30616"/>
    </ligand>
</feature>
<dbReference type="InterPro" id="IPR020635">
    <property type="entry name" value="Tyr_kinase_cat_dom"/>
</dbReference>
<dbReference type="InterPro" id="IPR036860">
    <property type="entry name" value="SH2_dom_sf"/>
</dbReference>
<evidence type="ECO:0000256" key="10">
    <source>
        <dbReference type="RuleBase" id="RU362096"/>
    </source>
</evidence>
<dbReference type="WBParaSite" id="sdigi.contig9.g1002.t1">
    <property type="protein sequence ID" value="sdigi.contig9.g1002.t1"/>
    <property type="gene ID" value="sdigi.contig9.g1002"/>
</dbReference>
<dbReference type="Pfam" id="PF07714">
    <property type="entry name" value="PK_Tyr_Ser-Thr"/>
    <property type="match status" value="1"/>
</dbReference>
<dbReference type="PRINTS" id="PR00401">
    <property type="entry name" value="SH2DOMAIN"/>
</dbReference>
<dbReference type="Gene3D" id="3.30.200.20">
    <property type="entry name" value="Phosphorylase Kinase, domain 1"/>
    <property type="match status" value="1"/>
</dbReference>
<sequence>MAGNSAQNCGQKHYWLCESANYPKEGLYFTVRNVHDTEYIQNDTSRQSTVSSSGIEIRPGFLASICQIKPFGFTARAGNVQVSSRIHGLGQKSAHLEGLPVGTTQLFLSFLISEGGETFPEPEYISHPADCRSGATLCVSRLLSPYKKYQRGKWQAKVLFPVSYHQYYFSQLMNDNTYRKDDNVRLAGSFPNGGSTNGEQTSLVSNIDRRYVANKEQHPMPWYHGNITREHTEKILSGQADGTFLVRDSTNFPGDYTLCMAFNNKVEHYRIYQLNGILTCDHEENFDNLTQLIAHYKRDADGLCHRLITPIISEKYRISRDNDSLEDRIRLFHETSLIINRNEIRLGDIIGHGEFGDVLLGDYEGHRVAVKVLKRNEMVQSLLDEAKFMIGLKHINLVALLGVVIDDAREMFMVDFLRSRGRHQVEKIQLTQFAVDICEGMKFLEMKNVVHRDLAARNVLLDDELTAKISDFGLAKDANECQYAESALSKFPIKWTAPEALRYSKFSTKSDVWSFGVLLWEIFSFGRVPYPRIPIQDVVRHIEKGYRMEPPEGCPTEISRLMNDAWILEPSIRPSFTVILQRLKLIYANVVSIVHP</sequence>
<evidence type="ECO:0000259" key="12">
    <source>
        <dbReference type="PROSITE" id="PS50011"/>
    </source>
</evidence>
<feature type="domain" description="SH2" evidence="11">
    <location>
        <begin position="222"/>
        <end position="311"/>
    </location>
</feature>
<dbReference type="FunFam" id="1.10.510.10:FF:000554">
    <property type="entry name" value="Predicted protein"/>
    <property type="match status" value="1"/>
</dbReference>
<evidence type="ECO:0000256" key="8">
    <source>
        <dbReference type="PROSITE-ProRule" id="PRU00191"/>
    </source>
</evidence>
<dbReference type="InterPro" id="IPR050198">
    <property type="entry name" value="Non-receptor_tyrosine_kinases"/>
</dbReference>
<dbReference type="InterPro" id="IPR001245">
    <property type="entry name" value="Ser-Thr/Tyr_kinase_cat_dom"/>
</dbReference>
<dbReference type="PROSITE" id="PS50011">
    <property type="entry name" value="PROTEIN_KINASE_DOM"/>
    <property type="match status" value="1"/>
</dbReference>
<comment type="catalytic activity">
    <reaction evidence="7 10">
        <text>L-tyrosyl-[protein] + ATP = O-phospho-L-tyrosyl-[protein] + ADP + H(+)</text>
        <dbReference type="Rhea" id="RHEA:10596"/>
        <dbReference type="Rhea" id="RHEA-COMP:10136"/>
        <dbReference type="Rhea" id="RHEA-COMP:20101"/>
        <dbReference type="ChEBI" id="CHEBI:15378"/>
        <dbReference type="ChEBI" id="CHEBI:30616"/>
        <dbReference type="ChEBI" id="CHEBI:46858"/>
        <dbReference type="ChEBI" id="CHEBI:61978"/>
        <dbReference type="ChEBI" id="CHEBI:456216"/>
        <dbReference type="EC" id="2.7.10.2"/>
    </reaction>
</comment>
<dbReference type="Pfam" id="PF00017">
    <property type="entry name" value="SH2"/>
    <property type="match status" value="1"/>
</dbReference>
<keyword evidence="4 9" id="KW-0067">ATP-binding</keyword>
<dbReference type="Gene3D" id="3.30.505.10">
    <property type="entry name" value="SH2 domain"/>
    <property type="match status" value="1"/>
</dbReference>
<evidence type="ECO:0000256" key="3">
    <source>
        <dbReference type="ARBA" id="ARBA00022777"/>
    </source>
</evidence>
<dbReference type="PROSITE" id="PS00109">
    <property type="entry name" value="PROTEIN_KINASE_TYR"/>
    <property type="match status" value="1"/>
</dbReference>
<keyword evidence="1 10" id="KW-0808">Transferase</keyword>
<dbReference type="SUPFAM" id="SSF56112">
    <property type="entry name" value="Protein kinase-like (PK-like)"/>
    <property type="match status" value="1"/>
</dbReference>
<dbReference type="SMART" id="SM00252">
    <property type="entry name" value="SH2"/>
    <property type="match status" value="1"/>
</dbReference>
<dbReference type="Proteomes" id="UP000887581">
    <property type="component" value="Unplaced"/>
</dbReference>
<dbReference type="Gene3D" id="1.10.510.10">
    <property type="entry name" value="Transferase(Phosphotransferase) domain 1"/>
    <property type="match status" value="1"/>
</dbReference>
<evidence type="ECO:0000256" key="1">
    <source>
        <dbReference type="ARBA" id="ARBA00022679"/>
    </source>
</evidence>